<evidence type="ECO:0000313" key="2">
    <source>
        <dbReference type="EMBL" id="SHJ65252.1"/>
    </source>
</evidence>
<dbReference type="Proteomes" id="UP000183982">
    <property type="component" value="Unassembled WGS sequence"/>
</dbReference>
<proteinExistence type="predicted"/>
<dbReference type="STRING" id="1470563.SAMN05444000_11159"/>
<keyword evidence="3" id="KW-1185">Reference proteome</keyword>
<accession>A0A1M6L2B7</accession>
<dbReference type="EMBL" id="FQZQ01000011">
    <property type="protein sequence ID" value="SHJ65252.1"/>
    <property type="molecule type" value="Genomic_DNA"/>
</dbReference>
<dbReference type="OrthoDB" id="7871639at2"/>
<dbReference type="AlphaFoldDB" id="A0A1M6L2B7"/>
<gene>
    <name evidence="2" type="ORF">SAMN05444000_11159</name>
</gene>
<reference evidence="3" key="1">
    <citation type="submission" date="2016-11" db="EMBL/GenBank/DDBJ databases">
        <authorList>
            <person name="Varghese N."/>
            <person name="Submissions S."/>
        </authorList>
    </citation>
    <scope>NUCLEOTIDE SEQUENCE [LARGE SCALE GENOMIC DNA]</scope>
    <source>
        <strain evidence="3">DSM 100564</strain>
    </source>
</reference>
<evidence type="ECO:0000313" key="3">
    <source>
        <dbReference type="Proteomes" id="UP000183982"/>
    </source>
</evidence>
<protein>
    <submittedName>
        <fullName evidence="2">Uncharacterized protein</fullName>
    </submittedName>
</protein>
<feature type="region of interest" description="Disordered" evidence="1">
    <location>
        <begin position="34"/>
        <end position="57"/>
    </location>
</feature>
<organism evidence="2 3">
    <name type="scientific">Shimia gijangensis</name>
    <dbReference type="NCBI Taxonomy" id="1470563"/>
    <lineage>
        <taxon>Bacteria</taxon>
        <taxon>Pseudomonadati</taxon>
        <taxon>Pseudomonadota</taxon>
        <taxon>Alphaproteobacteria</taxon>
        <taxon>Rhodobacterales</taxon>
        <taxon>Roseobacteraceae</taxon>
    </lineage>
</organism>
<name>A0A1M6L2B7_9RHOB</name>
<sequence length="142" mass="14476">MVGLVAVGLAGCSGDPLWPKRSAETAEIAPLPEGIVRPVARPDDRSASLGETANDAPVAQAKGSLGTTIVSLGTPTEPGLWIKTPLVKGPGKGRVSFRGKTIDVKLIAIEGEASAGSRLSMQAMQALGIPLTDLAEVQVLAI</sequence>
<evidence type="ECO:0000256" key="1">
    <source>
        <dbReference type="SAM" id="MobiDB-lite"/>
    </source>
</evidence>